<dbReference type="Proteomes" id="UP000266183">
    <property type="component" value="Chromosome"/>
</dbReference>
<keyword evidence="1" id="KW-0732">Signal</keyword>
<sequence length="231" mass="27574">MQWIRLKLFVLIIAIVCLTATPTKDAHAVIPIVAIIKKAVIQVIKAFDLMIQRLQTKTIWLQNAQKVLENKLSELKLTEIAEWTEKHRKIYEIYYDELWQIKNTLAAYQRIKQVIEKQKRIITEYNRAWNLVKQDNHFTEREIDYMYRVYKGILNESMRNLDQLVLVINSYKTKMTDAQRLAIIMQTGERIEQNLMDLLEFNMHTYQLSISRAKTQNEIDRVKKIYGLKNE</sequence>
<dbReference type="OrthoDB" id="793529at2"/>
<dbReference type="RefSeq" id="WP_119755263.1">
    <property type="nucleotide sequence ID" value="NZ_CP032382.1"/>
</dbReference>
<dbReference type="KEGG" id="chk:D4L85_16150"/>
<evidence type="ECO:0000313" key="2">
    <source>
        <dbReference type="EMBL" id="AYB32002.1"/>
    </source>
</evidence>
<accession>A0A385SME0</accession>
<dbReference type="EMBL" id="CP032382">
    <property type="protein sequence ID" value="AYB32002.1"/>
    <property type="molecule type" value="Genomic_DNA"/>
</dbReference>
<organism evidence="2 3">
    <name type="scientific">Chryseolinea soli</name>
    <dbReference type="NCBI Taxonomy" id="2321403"/>
    <lineage>
        <taxon>Bacteria</taxon>
        <taxon>Pseudomonadati</taxon>
        <taxon>Bacteroidota</taxon>
        <taxon>Cytophagia</taxon>
        <taxon>Cytophagales</taxon>
        <taxon>Fulvivirgaceae</taxon>
        <taxon>Chryseolinea</taxon>
    </lineage>
</organism>
<protein>
    <submittedName>
        <fullName evidence="2">Conjugal transfer protein TraI</fullName>
    </submittedName>
</protein>
<reference evidence="3" key="1">
    <citation type="submission" date="2018-09" db="EMBL/GenBank/DDBJ databases">
        <title>Chryseolinea sp. KIS68-18 isolated from soil.</title>
        <authorList>
            <person name="Weon H.-Y."/>
            <person name="Kwon S.-W."/>
            <person name="Lee S.A."/>
        </authorList>
    </citation>
    <scope>NUCLEOTIDE SEQUENCE [LARGE SCALE GENOMIC DNA]</scope>
    <source>
        <strain evidence="3">KIS68-18</strain>
    </source>
</reference>
<name>A0A385SME0_9BACT</name>
<dbReference type="AlphaFoldDB" id="A0A385SME0"/>
<feature type="signal peptide" evidence="1">
    <location>
        <begin position="1"/>
        <end position="28"/>
    </location>
</feature>
<gene>
    <name evidence="2" type="ORF">D4L85_16150</name>
</gene>
<keyword evidence="3" id="KW-1185">Reference proteome</keyword>
<proteinExistence type="predicted"/>
<evidence type="ECO:0000313" key="3">
    <source>
        <dbReference type="Proteomes" id="UP000266183"/>
    </source>
</evidence>
<evidence type="ECO:0000256" key="1">
    <source>
        <dbReference type="SAM" id="SignalP"/>
    </source>
</evidence>
<feature type="chain" id="PRO_5017242279" evidence="1">
    <location>
        <begin position="29"/>
        <end position="231"/>
    </location>
</feature>